<dbReference type="EMBL" id="CAMPGE010018143">
    <property type="protein sequence ID" value="CAI2376579.1"/>
    <property type="molecule type" value="Genomic_DNA"/>
</dbReference>
<dbReference type="GO" id="GO:0016491">
    <property type="term" value="F:oxidoreductase activity"/>
    <property type="evidence" value="ECO:0007669"/>
    <property type="project" value="UniProtKB-KW"/>
</dbReference>
<organism evidence="6 7">
    <name type="scientific">Euplotes crassus</name>
    <dbReference type="NCBI Taxonomy" id="5936"/>
    <lineage>
        <taxon>Eukaryota</taxon>
        <taxon>Sar</taxon>
        <taxon>Alveolata</taxon>
        <taxon>Ciliophora</taxon>
        <taxon>Intramacronucleata</taxon>
        <taxon>Spirotrichea</taxon>
        <taxon>Hypotrichia</taxon>
        <taxon>Euplotida</taxon>
        <taxon>Euplotidae</taxon>
        <taxon>Moneuplotes</taxon>
    </lineage>
</organism>
<keyword evidence="7" id="KW-1185">Reference proteome</keyword>
<dbReference type="InterPro" id="IPR006115">
    <property type="entry name" value="6PGDH_NADP-bd"/>
</dbReference>
<evidence type="ECO:0000259" key="5">
    <source>
        <dbReference type="Pfam" id="PF14833"/>
    </source>
</evidence>
<dbReference type="PIRSF" id="PIRSF000103">
    <property type="entry name" value="HIBADH"/>
    <property type="match status" value="1"/>
</dbReference>
<dbReference type="Proteomes" id="UP001295684">
    <property type="component" value="Unassembled WGS sequence"/>
</dbReference>
<evidence type="ECO:0000256" key="1">
    <source>
        <dbReference type="ARBA" id="ARBA00023002"/>
    </source>
</evidence>
<dbReference type="Pfam" id="PF14833">
    <property type="entry name" value="NAD_binding_11"/>
    <property type="match status" value="1"/>
</dbReference>
<name>A0AAD2D0M2_EUPCR</name>
<dbReference type="Gene3D" id="1.10.1040.10">
    <property type="entry name" value="N-(1-d-carboxylethyl)-l-norvaline Dehydrogenase, domain 2"/>
    <property type="match status" value="1"/>
</dbReference>
<dbReference type="AlphaFoldDB" id="A0AAD2D0M2"/>
<dbReference type="SUPFAM" id="SSF48179">
    <property type="entry name" value="6-phosphogluconate dehydrogenase C-terminal domain-like"/>
    <property type="match status" value="1"/>
</dbReference>
<proteinExistence type="predicted"/>
<feature type="domain" description="3-hydroxyisobutyrate dehydrogenase-like NAD-binding" evidence="5">
    <location>
        <begin position="167"/>
        <end position="286"/>
    </location>
</feature>
<reference evidence="6" key="1">
    <citation type="submission" date="2023-07" db="EMBL/GenBank/DDBJ databases">
        <authorList>
            <consortium name="AG Swart"/>
            <person name="Singh M."/>
            <person name="Singh A."/>
            <person name="Seah K."/>
            <person name="Emmerich C."/>
        </authorList>
    </citation>
    <scope>NUCLEOTIDE SEQUENCE</scope>
    <source>
        <strain evidence="6">DP1</strain>
    </source>
</reference>
<comment type="caution">
    <text evidence="6">The sequence shown here is derived from an EMBL/GenBank/DDBJ whole genome shotgun (WGS) entry which is preliminary data.</text>
</comment>
<evidence type="ECO:0000259" key="4">
    <source>
        <dbReference type="Pfam" id="PF03446"/>
    </source>
</evidence>
<dbReference type="InterPro" id="IPR036291">
    <property type="entry name" value="NAD(P)-bd_dom_sf"/>
</dbReference>
<keyword evidence="1" id="KW-0560">Oxidoreductase</keyword>
<feature type="domain" description="6-phosphogluconate dehydrogenase NADP-binding" evidence="4">
    <location>
        <begin position="5"/>
        <end position="161"/>
    </location>
</feature>
<gene>
    <name evidence="6" type="ORF">ECRASSUSDP1_LOCUS17949</name>
</gene>
<dbReference type="InterPro" id="IPR008927">
    <property type="entry name" value="6-PGluconate_DH-like_C_sf"/>
</dbReference>
<evidence type="ECO:0000256" key="3">
    <source>
        <dbReference type="PIRSR" id="PIRSR000103-1"/>
    </source>
</evidence>
<evidence type="ECO:0000313" key="6">
    <source>
        <dbReference type="EMBL" id="CAI2376579.1"/>
    </source>
</evidence>
<evidence type="ECO:0008006" key="8">
    <source>
        <dbReference type="Google" id="ProtNLM"/>
    </source>
</evidence>
<dbReference type="PANTHER" id="PTHR43060:SF15">
    <property type="entry name" value="3-HYDROXYISOBUTYRATE DEHYDROGENASE-LIKE 1, MITOCHONDRIAL-RELATED"/>
    <property type="match status" value="1"/>
</dbReference>
<keyword evidence="2" id="KW-0520">NAD</keyword>
<dbReference type="InterPro" id="IPR015815">
    <property type="entry name" value="HIBADH-related"/>
</dbReference>
<protein>
    <recommendedName>
        <fullName evidence="8">2-hydroxy-3-oxopropionate reductase</fullName>
    </recommendedName>
</protein>
<dbReference type="SUPFAM" id="SSF51735">
    <property type="entry name" value="NAD(P)-binding Rossmann-fold domains"/>
    <property type="match status" value="1"/>
</dbReference>
<dbReference type="GO" id="GO:0051287">
    <property type="term" value="F:NAD binding"/>
    <property type="evidence" value="ECO:0007669"/>
    <property type="project" value="InterPro"/>
</dbReference>
<dbReference type="InterPro" id="IPR029154">
    <property type="entry name" value="HIBADH-like_NADP-bd"/>
</dbReference>
<evidence type="ECO:0000256" key="2">
    <source>
        <dbReference type="ARBA" id="ARBA00023027"/>
    </source>
</evidence>
<dbReference type="GO" id="GO:0050661">
    <property type="term" value="F:NADP binding"/>
    <property type="evidence" value="ECO:0007669"/>
    <property type="project" value="InterPro"/>
</dbReference>
<evidence type="ECO:0000313" key="7">
    <source>
        <dbReference type="Proteomes" id="UP001295684"/>
    </source>
</evidence>
<dbReference type="InterPro" id="IPR013328">
    <property type="entry name" value="6PGD_dom2"/>
</dbReference>
<dbReference type="Gene3D" id="3.40.50.720">
    <property type="entry name" value="NAD(P)-binding Rossmann-like Domain"/>
    <property type="match status" value="1"/>
</dbReference>
<dbReference type="PANTHER" id="PTHR43060">
    <property type="entry name" value="3-HYDROXYISOBUTYRATE DEHYDROGENASE-LIKE 1, MITOCHONDRIAL-RELATED"/>
    <property type="match status" value="1"/>
</dbReference>
<dbReference type="Pfam" id="PF03446">
    <property type="entry name" value="NAD_binding_2"/>
    <property type="match status" value="1"/>
</dbReference>
<sequence length="301" mass="32161">MESLTVGWIGTGVMGGPMCGHLMDKKGYKTLVYNRTKGKADDVVEKGAEFKEPQEIAKEADFVFLMLGYPHDVEAMTLGPDGIVQHMKEGAVLIDHTTSSPKLAEQIHEEAKKRGVGSIDAPVSGGDIGAKNGQVVAMCGGDQETFDKALPLMETYSKAAKLMGDAGKGQHTKCVNQIMIASTMVGLSEAMIYSHKAGLEISPWIELLNGGAAGSFSLEKLGPRMLKRDFDPGFYVEHFIKDLGIALEEAKNMGLSVPGTSSAHQLYLSLSANGGSRDGTQAILKVFESLNGLELPAQQDE</sequence>
<feature type="active site" evidence="3">
    <location>
        <position position="173"/>
    </location>
</feature>
<accession>A0AAD2D0M2</accession>